<dbReference type="Pfam" id="PF25110">
    <property type="entry name" value="TPR_ESP1"/>
    <property type="match status" value="1"/>
</dbReference>
<dbReference type="GO" id="GO:0005634">
    <property type="term" value="C:nucleus"/>
    <property type="evidence" value="ECO:0007669"/>
    <property type="project" value="InterPro"/>
</dbReference>
<sequence length="2300" mass="258333">MEPDASALLLDALQSCDYRGLYDRFASFLLPFGDFVPLHSHNVNPPATKKGATTTTSSSVSATAAPKKRGPPKKKKKLEPDPAALRPLAKQFLPFLCRALKHLPALLRKSPKSTNVDVDDRRIVELLAVYRLLLDCLACIGPCLAGKPYSVHLQRGRLVVCLEACGRYAEAEEEALALLESLGAILVEAASMPKSRKMKIAGGGCFLPDPEQVGADDPEITMLVIEVITVLSGCAYKSKITKEVAYDRILTLVDQVQPWLRFLNPEALQKYQVLLVNTLYKCSLFLVEEYKDFEKELVQRFCIRMLRECIISRSVDRFASMVRKITSSINLQWAGGSFLLLGILNLTLESIVCSCKVDLLEAVNEFLEIVSYFASRICAANIDICRSSANLLYEQGEDVLQVSSLVASILTLYASGLHFKYSSIQPKESVSDFHSSNNANTIMLFHDCGVDLQKLSIILDSLASSFHMSSYVNETVFNSEIKDSRVLPAVASESGKFDACMQTHGKTSLISYIDALEFLCKPIVENVNTAWKNLTPEQESILHSDTLNYVQKVLHQFSDLILAASRHSDISERVEQRLNESHGTLLQVAVAAFRISLLIGGKYQKSLLHINCIISSTWIEPQELKFLISAISNVGAVCYNNGWLEKASKALQLCIEIIWTYVKLMCGTYSSKSKGVYSDNMAEVQYKDAINDALSRIATVIDFLYKCGAKNIKEIIIKSLYKLSAAEDILHDMTGLLTLMKQWVKITCKEFKDVDAVDNAPVLYSSLLDYHSTWSMKIISIILEQELVAYNLMESRNPKLCQKMELKVMDFLLKDVYTSKDYNLQRSRVLVTKGRAFRAHGTEGLSKCLECLSEAISLLRFISDDSSQDIASVSHQLALTYILYAHCAQEANQDCGVILHNVHCALNLWSEMNVQGYCSPSNYHQWGTMSILPLLCSMVDLLSLKGCLKFQLEICKVIIRFSMLENMLSEKCIFMLWSNRRLNHSLCSSPIDEVFVLNISEQFGLNVNFLDYWINCIKQHPPSQCMLLQKLFPNDFVLSEATGHSSKRPFGAQISTEEVKEVATSLVAEVPFTYQSAFIAAYLYHDLSERLFSNGRISEALLYAKEALCLRNKILRRKFIYTVVEQSAQSKSDGVTQYRNDHISLVPISNVITDVWPDFNKSGNLDDSLLSPWSVLRCYLESTFQVGIIHESTGNGAEAECLFRIGKNISCLQGFPVLAIAFTMLLGQLYRRKHQWDLAENELKSAKKLLVEYDNIISCTRCKMVLEVTIDMQVGDLYRSLFDKGTQIKSTGSLSDALGLYRSALEKLELAEMVSCIDICQKPEANGGILQNDDSIKEASNRIQQTIKLCSSTKEENSSVCSICRSLNSHKSVFHTRQVPKESDEISLLKTVNRKSQVKNISKKSLRCSTKNLNHQSKARRNGSSNQDSNVMNATSVGYSKFNGSANHELCTEAISCGELLKEHNGAAEADCGDKEEWKCSKMECWRCLIHQVMETGFMQNIIHLHWECHRRRLVLMLLLKIAKCLGTHNGKHGEHEVHEVFGQCVLVMFNWKSLKHCGMPDSSLIECVVDESLGDFFRIERAAVLYNMSWYSLKKIISEHPRIPCCSLSKIQMSTVLRWLLKAFILCQESPLLFQKVSRLLSSIFLLTTLDGSISLPLQTENSISLNHWAAYFHQVSVGTYLHCQYYSRDKACSSKTPEVSNCSLTHVNTNMVTTSYFFFYPCFGCRFVPEKLEDLEEHVIGFFKCLPTIPIICLSMLGSDYANLIGEMLLLPSFFPAWILLSRLLANSQPVVMLLPVNLLHEEVQLEDISDQKFSDADTGSIKHWHCPWGYTVIDCILPSYKQLLEENFLLLSNTTFAAADIQMKNASWWSQRTMLNNRLNKLLKSMEISWLGPWGCLLLGERSVPDRIEKLVHKLISVLKSEGKFEINYTLISAIIGGAKSVADAESCINQLLLYKGYFGRGACCGEERFRAFSAVAQTGLATEFIHDLIKEALAEYAEQVAREPVIIVLDSDVQMLPWENLPILRSQEVYRMPSVSSIFLTLDKSCSHHKRDSGFGTIIPAIDPLNAYYLLNPSGDLNDTQLEFEQWFRNQELEGKAGNLPDTKELIMALQNHDLFLYFGHGSGTQYIPEKEVQKLHHCAATLLMGCSSGSLLHRGCYAPQGAPLSYLFAGSPSVIANLWDVTDKDIDRFGKALLKSWLHEELVALSNSTRDGQLVQQFSCMSMDDDVALTSVKTRRKVYDGKLRNLSDGSNRGCRRNRIASFMSQARDSCKLPMLIGASPVCYGVPTVIWKKSPS</sequence>
<feature type="domain" description="Peptidase C50" evidence="6">
    <location>
        <begin position="2068"/>
        <end position="2162"/>
    </location>
</feature>
<feature type="region of interest" description="Disordered" evidence="5">
    <location>
        <begin position="46"/>
        <end position="81"/>
    </location>
</feature>
<dbReference type="InterPro" id="IPR030397">
    <property type="entry name" value="SEPARIN_core_dom"/>
</dbReference>
<dbReference type="GO" id="GO:0000280">
    <property type="term" value="P:nuclear division"/>
    <property type="evidence" value="ECO:0007669"/>
    <property type="project" value="UniProtKB-ARBA"/>
</dbReference>
<evidence type="ECO:0000313" key="7">
    <source>
        <dbReference type="EMBL" id="CAG1835218.1"/>
    </source>
</evidence>
<dbReference type="PANTHER" id="PTHR12792:SF0">
    <property type="entry name" value="SEPARIN"/>
    <property type="match status" value="1"/>
</dbReference>
<gene>
    <name evidence="7" type="ORF">GSMUA_233230.1</name>
</gene>
<keyword evidence="3" id="KW-0378">Hydrolase</keyword>
<protein>
    <recommendedName>
        <fullName evidence="2">separase</fullName>
        <ecNumber evidence="2">3.4.22.49</ecNumber>
    </recommendedName>
</protein>
<evidence type="ECO:0000256" key="4">
    <source>
        <dbReference type="ARBA" id="ARBA00022829"/>
    </source>
</evidence>
<dbReference type="EMBL" id="HG996474">
    <property type="protein sequence ID" value="CAG1835218.1"/>
    <property type="molecule type" value="Genomic_DNA"/>
</dbReference>
<dbReference type="EC" id="3.4.22.49" evidence="2"/>
<reference evidence="7" key="1">
    <citation type="submission" date="2021-03" db="EMBL/GenBank/DDBJ databases">
        <authorList>
            <consortium name="Genoscope - CEA"/>
            <person name="William W."/>
        </authorList>
    </citation>
    <scope>NUCLEOTIDE SEQUENCE</scope>
    <source>
        <strain evidence="7">Doubled-haploid Pahang</strain>
    </source>
</reference>
<evidence type="ECO:0000256" key="1">
    <source>
        <dbReference type="ARBA" id="ARBA00000451"/>
    </source>
</evidence>
<proteinExistence type="predicted"/>
<evidence type="ECO:0000256" key="2">
    <source>
        <dbReference type="ARBA" id="ARBA00012489"/>
    </source>
</evidence>
<feature type="compositionally biased region" description="Basic residues" evidence="5">
    <location>
        <begin position="66"/>
        <end position="77"/>
    </location>
</feature>
<keyword evidence="4" id="KW-0159">Chromosome partition</keyword>
<evidence type="ECO:0000256" key="3">
    <source>
        <dbReference type="ARBA" id="ARBA00022801"/>
    </source>
</evidence>
<dbReference type="GO" id="GO:0004197">
    <property type="term" value="F:cysteine-type endopeptidase activity"/>
    <property type="evidence" value="ECO:0007669"/>
    <property type="project" value="InterPro"/>
</dbReference>
<dbReference type="GO" id="GO:0098813">
    <property type="term" value="P:nuclear chromosome segregation"/>
    <property type="evidence" value="ECO:0007669"/>
    <property type="project" value="UniProtKB-ARBA"/>
</dbReference>
<evidence type="ECO:0000259" key="6">
    <source>
        <dbReference type="PROSITE" id="PS51700"/>
    </source>
</evidence>
<dbReference type="PANTHER" id="PTHR12792">
    <property type="entry name" value="EXTRA SPINDLE POLES 1-RELATED"/>
    <property type="match status" value="1"/>
</dbReference>
<dbReference type="InterPro" id="IPR005314">
    <property type="entry name" value="Peptidase_C50"/>
</dbReference>
<accession>A0A8D6ZRT7</accession>
<dbReference type="InterPro" id="IPR056933">
    <property type="entry name" value="TPR_ESP1"/>
</dbReference>
<dbReference type="Pfam" id="PF03568">
    <property type="entry name" value="Separin_C"/>
    <property type="match status" value="1"/>
</dbReference>
<comment type="catalytic activity">
    <reaction evidence="1">
        <text>All bonds known to be hydrolyzed by this endopeptidase have arginine in P1 and an acidic residue in P4. P6 is often occupied by an acidic residue or by a hydroxy-amino-acid residue, the phosphorylation of which enhances cleavage.</text>
        <dbReference type="EC" id="3.4.22.49"/>
    </reaction>
</comment>
<dbReference type="Pfam" id="PF25113">
    <property type="entry name" value="TPR_ESP1_2nd"/>
    <property type="match status" value="1"/>
</dbReference>
<evidence type="ECO:0000256" key="5">
    <source>
        <dbReference type="SAM" id="MobiDB-lite"/>
    </source>
</evidence>
<organism evidence="7">
    <name type="scientific">Musa acuminata subsp. malaccensis</name>
    <name type="common">Wild banana</name>
    <name type="synonym">Musa malaccensis</name>
    <dbReference type="NCBI Taxonomy" id="214687"/>
    <lineage>
        <taxon>Eukaryota</taxon>
        <taxon>Viridiplantae</taxon>
        <taxon>Streptophyta</taxon>
        <taxon>Embryophyta</taxon>
        <taxon>Tracheophyta</taxon>
        <taxon>Spermatophyta</taxon>
        <taxon>Magnoliopsida</taxon>
        <taxon>Liliopsida</taxon>
        <taxon>Zingiberales</taxon>
        <taxon>Musaceae</taxon>
        <taxon>Musa</taxon>
    </lineage>
</organism>
<name>A0A8D6ZRT7_MUSAM</name>
<dbReference type="InterPro" id="IPR056932">
    <property type="entry name" value="TPR_ESP1_2nd"/>
</dbReference>
<feature type="compositionally biased region" description="Low complexity" evidence="5">
    <location>
        <begin position="46"/>
        <end position="65"/>
    </location>
</feature>
<dbReference type="PROSITE" id="PS51700">
    <property type="entry name" value="SEPARIN"/>
    <property type="match status" value="1"/>
</dbReference>
<dbReference type="GO" id="GO:0006508">
    <property type="term" value="P:proteolysis"/>
    <property type="evidence" value="ECO:0007669"/>
    <property type="project" value="InterPro"/>
</dbReference>